<accession>A0ABW4TFF0</accession>
<feature type="region of interest" description="Disordered" evidence="1">
    <location>
        <begin position="1"/>
        <end position="43"/>
    </location>
</feature>
<evidence type="ECO:0000313" key="2">
    <source>
        <dbReference type="EMBL" id="MFD1940486.1"/>
    </source>
</evidence>
<comment type="caution">
    <text evidence="2">The sequence shown here is derived from an EMBL/GenBank/DDBJ whole genome shotgun (WGS) entry which is preliminary data.</text>
</comment>
<protein>
    <submittedName>
        <fullName evidence="2">Uncharacterized protein</fullName>
    </submittedName>
</protein>
<dbReference type="EMBL" id="JBHUFV010000106">
    <property type="protein sequence ID" value="MFD1940486.1"/>
    <property type="molecule type" value="Genomic_DNA"/>
</dbReference>
<dbReference type="RefSeq" id="WP_379583724.1">
    <property type="nucleotide sequence ID" value="NZ_JBHUFV010000106.1"/>
</dbReference>
<name>A0ABW4TFF0_9ACTN</name>
<evidence type="ECO:0000313" key="3">
    <source>
        <dbReference type="Proteomes" id="UP001597368"/>
    </source>
</evidence>
<organism evidence="2 3">
    <name type="scientific">Nonomuraea mangrovi</name>
    <dbReference type="NCBI Taxonomy" id="2316207"/>
    <lineage>
        <taxon>Bacteria</taxon>
        <taxon>Bacillati</taxon>
        <taxon>Actinomycetota</taxon>
        <taxon>Actinomycetes</taxon>
        <taxon>Streptosporangiales</taxon>
        <taxon>Streptosporangiaceae</taxon>
        <taxon>Nonomuraea</taxon>
    </lineage>
</organism>
<evidence type="ECO:0000256" key="1">
    <source>
        <dbReference type="SAM" id="MobiDB-lite"/>
    </source>
</evidence>
<proteinExistence type="predicted"/>
<dbReference type="Proteomes" id="UP001597368">
    <property type="component" value="Unassembled WGS sequence"/>
</dbReference>
<keyword evidence="3" id="KW-1185">Reference proteome</keyword>
<reference evidence="3" key="1">
    <citation type="journal article" date="2019" name="Int. J. Syst. Evol. Microbiol.">
        <title>The Global Catalogue of Microorganisms (GCM) 10K type strain sequencing project: providing services to taxonomists for standard genome sequencing and annotation.</title>
        <authorList>
            <consortium name="The Broad Institute Genomics Platform"/>
            <consortium name="The Broad Institute Genome Sequencing Center for Infectious Disease"/>
            <person name="Wu L."/>
            <person name="Ma J."/>
        </authorList>
    </citation>
    <scope>NUCLEOTIDE SEQUENCE [LARGE SCALE GENOMIC DNA]</scope>
    <source>
        <strain evidence="3">ICMP 6774ER</strain>
    </source>
</reference>
<sequence length="337" mass="36967">MPNRSMANHPPTLFSPPSAEAGPYLSDATHGRPPANTAKGAQRRAVRPAWCAAGFLTLTLLAGCGATAAETEPSPQAAQGIEQRKEAELATCMKGKGFKYVAFVAKGRQLSEQRKAAFGGDYAAMKAERGKYGFGHFSLYVYPKEFDSPMYKPEKPEINPNWAIQSSLSEQQRKAYDDAHESCYTAAIKKLTGKVVKSSMDHYEQVAKARTQAEVRELDGDPTLVEKAARMADCLKGQGYRVSKTNPTAIATRGSDEIRAQVENLGKTDDVDDSKLPEGQFYEPTLTAAQARPHLTKEIKVALDDLECGKDFYAAYLPREQEIDTKVDAEYGIRTWG</sequence>
<gene>
    <name evidence="2" type="ORF">ACFSKW_54425</name>
</gene>